<dbReference type="Gene3D" id="3.60.21.10">
    <property type="match status" value="1"/>
</dbReference>
<name>A0A7I4Z156_HAECO</name>
<dbReference type="AlphaFoldDB" id="A0A7I4Z156"/>
<dbReference type="GO" id="GO:0005737">
    <property type="term" value="C:cytoplasm"/>
    <property type="evidence" value="ECO:0007669"/>
    <property type="project" value="TreeGrafter"/>
</dbReference>
<evidence type="ECO:0000256" key="2">
    <source>
        <dbReference type="SAM" id="SignalP"/>
    </source>
</evidence>
<evidence type="ECO:0000259" key="3">
    <source>
        <dbReference type="SMART" id="SM00156"/>
    </source>
</evidence>
<keyword evidence="2" id="KW-0732">Signal</keyword>
<keyword evidence="4" id="KW-1185">Reference proteome</keyword>
<dbReference type="GO" id="GO:0005634">
    <property type="term" value="C:nucleus"/>
    <property type="evidence" value="ECO:0007669"/>
    <property type="project" value="TreeGrafter"/>
</dbReference>
<dbReference type="InterPro" id="IPR006186">
    <property type="entry name" value="Ser/Thr-sp_prot-phosphatase"/>
</dbReference>
<dbReference type="OMA" id="CCHGGIT"/>
<dbReference type="WBParaSite" id="HCON_00158850-00001">
    <property type="protein sequence ID" value="HCON_00158850-00001"/>
    <property type="gene ID" value="HCON_00158850"/>
</dbReference>
<dbReference type="SUPFAM" id="SSF56300">
    <property type="entry name" value="Metallo-dependent phosphatases"/>
    <property type="match status" value="1"/>
</dbReference>
<proteinExistence type="predicted"/>
<dbReference type="PANTHER" id="PTHR11668:SF290">
    <property type="entry name" value="SERINE_THREONINE SPECIFIC PROTEIN PHOSPHATASES DOMAIN-CONTAINING PROTEIN"/>
    <property type="match status" value="1"/>
</dbReference>
<dbReference type="InterPro" id="IPR050341">
    <property type="entry name" value="PP1_catalytic_subunit"/>
</dbReference>
<reference evidence="5" key="1">
    <citation type="submission" date="2020-12" db="UniProtKB">
        <authorList>
            <consortium name="WormBaseParasite"/>
        </authorList>
    </citation>
    <scope>IDENTIFICATION</scope>
    <source>
        <strain evidence="5">MHco3</strain>
    </source>
</reference>
<protein>
    <submittedName>
        <fullName evidence="5">SER_THR_PHOSPHATASE domain-containing protein</fullName>
    </submittedName>
</protein>
<dbReference type="OrthoDB" id="5826368at2759"/>
<dbReference type="PRINTS" id="PR00114">
    <property type="entry name" value="STPHPHTASE"/>
</dbReference>
<evidence type="ECO:0000313" key="4">
    <source>
        <dbReference type="Proteomes" id="UP000025227"/>
    </source>
</evidence>
<dbReference type="SMART" id="SM00156">
    <property type="entry name" value="PP2Ac"/>
    <property type="match status" value="1"/>
</dbReference>
<sequence length="596" mass="67241">MVAYLLMFLFVKSVSQDVERDNSGATMLDRLICATGKNNATGGFDVTACNRYPKARLFPFCVYIVEPAQEKKSSKAHYGCIYAHDLPGKCSQLQEYYYPSVTVRLNGKIITGSLMCCMDDYCNEVEDPTFSQVRMVEKGDSELKNALPYLIILLLVTISVIPLMSSHLEERRKESLKRAEKAPWIDQMPNALPLLEVNKYYTISPNFSSLRKLNDTLRNFNQAYKFPVNETIEDQEANMFLEVHVTQMDNNVTRMVKRRVQTKLSSLAMKMVEHGPYEFEFDPTEVGDLFDSVSQLLAREPSLLQLASDVWIYGNLDGSYSTVYRWLHSNGWPPKRKVLFLGGYTADGQYYSLETITLLFALKKQMPNHVYLLRGASEVYPIHIEGRFSRRVTRCLEGVIQRACGYLPLAATVADTILCCHGGITPRLTKLSEITDIRRPIHHIKKGTIAADLIFSVISKTTGLIPGARGHRFNPMVDETEFLLKALGMEMLIRSRNPVKQGYQSFGARTISIWSAPGESNCKAGSAIHVNCSKVLTIVKMGEYGTFTKEQTANASKQPHDRGADALLPMNKDRERRKKKAAKKEGGKRSSDNRET</sequence>
<feature type="chain" id="PRO_5029888869" evidence="2">
    <location>
        <begin position="17"/>
        <end position="596"/>
    </location>
</feature>
<feature type="signal peptide" evidence="2">
    <location>
        <begin position="1"/>
        <end position="16"/>
    </location>
</feature>
<dbReference type="PANTHER" id="PTHR11668">
    <property type="entry name" value="SERINE/THREONINE PROTEIN PHOSPHATASE"/>
    <property type="match status" value="1"/>
</dbReference>
<dbReference type="GO" id="GO:0004722">
    <property type="term" value="F:protein serine/threonine phosphatase activity"/>
    <property type="evidence" value="ECO:0007669"/>
    <property type="project" value="TreeGrafter"/>
</dbReference>
<feature type="region of interest" description="Disordered" evidence="1">
    <location>
        <begin position="550"/>
        <end position="596"/>
    </location>
</feature>
<dbReference type="InterPro" id="IPR029052">
    <property type="entry name" value="Metallo-depent_PP-like"/>
</dbReference>
<dbReference type="Proteomes" id="UP000025227">
    <property type="component" value="Unplaced"/>
</dbReference>
<feature type="domain" description="Serine/threonine specific protein phosphatases" evidence="3">
    <location>
        <begin position="281"/>
        <end position="545"/>
    </location>
</feature>
<organism evidence="4 5">
    <name type="scientific">Haemonchus contortus</name>
    <name type="common">Barber pole worm</name>
    <dbReference type="NCBI Taxonomy" id="6289"/>
    <lineage>
        <taxon>Eukaryota</taxon>
        <taxon>Metazoa</taxon>
        <taxon>Ecdysozoa</taxon>
        <taxon>Nematoda</taxon>
        <taxon>Chromadorea</taxon>
        <taxon>Rhabditida</taxon>
        <taxon>Rhabditina</taxon>
        <taxon>Rhabditomorpha</taxon>
        <taxon>Strongyloidea</taxon>
        <taxon>Trichostrongylidae</taxon>
        <taxon>Haemonchus</taxon>
    </lineage>
</organism>
<feature type="compositionally biased region" description="Basic and acidic residues" evidence="1">
    <location>
        <begin position="583"/>
        <end position="596"/>
    </location>
</feature>
<accession>A0A7I4Z156</accession>
<evidence type="ECO:0000313" key="5">
    <source>
        <dbReference type="WBParaSite" id="HCON_00158850-00001"/>
    </source>
</evidence>
<dbReference type="InterPro" id="IPR004843">
    <property type="entry name" value="Calcineurin-like_PHP"/>
</dbReference>
<dbReference type="Pfam" id="PF00149">
    <property type="entry name" value="Metallophos"/>
    <property type="match status" value="1"/>
</dbReference>
<evidence type="ECO:0000256" key="1">
    <source>
        <dbReference type="SAM" id="MobiDB-lite"/>
    </source>
</evidence>